<feature type="compositionally biased region" description="Low complexity" evidence="5">
    <location>
        <begin position="213"/>
        <end position="229"/>
    </location>
</feature>
<dbReference type="InterPro" id="IPR001965">
    <property type="entry name" value="Znf_PHD"/>
</dbReference>
<dbReference type="InterPro" id="IPR001841">
    <property type="entry name" value="Znf_RING"/>
</dbReference>
<dbReference type="PROSITE" id="PS00518">
    <property type="entry name" value="ZF_RING_1"/>
    <property type="match status" value="1"/>
</dbReference>
<keyword evidence="2 4" id="KW-0863">Zinc-finger</keyword>
<sequence>MATGSSQYNCGICQDSITDFGKPSSCQHTFCVECLLEWANVETTCPYCRVDFDSISRIRWLSNGAPEISETTAVQKRCQVYNPETSEDSSTAAGLWTAGAYACIICGRDDAEDVLLLCDGCDCFCHTHCCGLDTVPEGDWFCSFCQSTEEGAAGSSGGGDRRATRGEMRPPAAARPRRAGRSALEAARRAQRWRAQRNAARGRRSARARQHDAPITSAAAAAGRAPQLARNPGSLADMRSDLSTLRAHWGTFRARGFELRAGAPARQAAPELPEQTDSTARSWELAQEALAALSASKASGREGKRPETPRSSAIQGVRRLIQQRRLLAGGREPREPRTTSAAGLGPREGRPHVPLPRRLPPSPSAAPPMTPLGLAGASGRWPMETPRVRVCGSAEPPALGEPGMGAPVAATIAGRGSQGEGTQHQEMYSTPSPVKRREPAASAVPSRWALEPVQLVGLWSRAAGRSHPRPPALPAIRCGSGRPARRLGRRQRGAHRRRKSGSAPSGQSTRRTSACGRS</sequence>
<dbReference type="CDD" id="cd15545">
    <property type="entry name" value="PHD_BAZ2A_like"/>
    <property type="match status" value="1"/>
</dbReference>
<evidence type="ECO:0000256" key="3">
    <source>
        <dbReference type="ARBA" id="ARBA00022833"/>
    </source>
</evidence>
<evidence type="ECO:0000256" key="5">
    <source>
        <dbReference type="SAM" id="MobiDB-lite"/>
    </source>
</evidence>
<gene>
    <name evidence="8" type="primary">PHRF1</name>
    <name evidence="8" type="ORF">TSPGSL018_10527</name>
</gene>
<dbReference type="SUPFAM" id="SSF57850">
    <property type="entry name" value="RING/U-box"/>
    <property type="match status" value="1"/>
</dbReference>
<evidence type="ECO:0000259" key="6">
    <source>
        <dbReference type="PROSITE" id="PS50016"/>
    </source>
</evidence>
<evidence type="ECO:0000256" key="4">
    <source>
        <dbReference type="PROSITE-ProRule" id="PRU00175"/>
    </source>
</evidence>
<dbReference type="PROSITE" id="PS50016">
    <property type="entry name" value="ZF_PHD_2"/>
    <property type="match status" value="1"/>
</dbReference>
<evidence type="ECO:0000256" key="1">
    <source>
        <dbReference type="ARBA" id="ARBA00022723"/>
    </source>
</evidence>
<feature type="region of interest" description="Disordered" evidence="5">
    <location>
        <begin position="326"/>
        <end position="375"/>
    </location>
</feature>
<dbReference type="SUPFAM" id="SSF57903">
    <property type="entry name" value="FYVE/PHD zinc finger"/>
    <property type="match status" value="1"/>
</dbReference>
<feature type="compositionally biased region" description="Pro residues" evidence="5">
    <location>
        <begin position="353"/>
        <end position="370"/>
    </location>
</feature>
<name>A0A061RAL4_9CHLO</name>
<feature type="compositionally biased region" description="Basic residues" evidence="5">
    <location>
        <begin position="189"/>
        <end position="208"/>
    </location>
</feature>
<dbReference type="SMART" id="SM00184">
    <property type="entry name" value="RING"/>
    <property type="match status" value="1"/>
</dbReference>
<dbReference type="Pfam" id="PF13639">
    <property type="entry name" value="zf-RING_2"/>
    <property type="match status" value="1"/>
</dbReference>
<keyword evidence="1" id="KW-0479">Metal-binding</keyword>
<dbReference type="PANTHER" id="PTHR47177">
    <property type="entry name" value="F18C1.6 PROTEIN"/>
    <property type="match status" value="1"/>
</dbReference>
<evidence type="ECO:0000256" key="2">
    <source>
        <dbReference type="ARBA" id="ARBA00022771"/>
    </source>
</evidence>
<dbReference type="InterPro" id="IPR011011">
    <property type="entry name" value="Znf_FYVE_PHD"/>
</dbReference>
<accession>A0A061RAL4</accession>
<proteinExistence type="predicted"/>
<dbReference type="InterPro" id="IPR019787">
    <property type="entry name" value="Znf_PHD-finger"/>
</dbReference>
<feature type="region of interest" description="Disordered" evidence="5">
    <location>
        <begin position="149"/>
        <end position="234"/>
    </location>
</feature>
<evidence type="ECO:0000259" key="7">
    <source>
        <dbReference type="PROSITE" id="PS50089"/>
    </source>
</evidence>
<dbReference type="AlphaFoldDB" id="A0A061RAL4"/>
<feature type="domain" description="PHD-type" evidence="6">
    <location>
        <begin position="100"/>
        <end position="148"/>
    </location>
</feature>
<dbReference type="SMART" id="SM00249">
    <property type="entry name" value="PHD"/>
    <property type="match status" value="1"/>
</dbReference>
<feature type="region of interest" description="Disordered" evidence="5">
    <location>
        <begin position="415"/>
        <end position="445"/>
    </location>
</feature>
<reference evidence="8" key="1">
    <citation type="submission" date="2014-05" db="EMBL/GenBank/DDBJ databases">
        <title>The transcriptome of the halophilic microalga Tetraselmis sp. GSL018 isolated from the Great Salt Lake, Utah.</title>
        <authorList>
            <person name="Jinkerson R.E."/>
            <person name="D'Adamo S."/>
            <person name="Posewitz M.C."/>
        </authorList>
    </citation>
    <scope>NUCLEOTIDE SEQUENCE</scope>
    <source>
        <strain evidence="8">GSL018</strain>
    </source>
</reference>
<evidence type="ECO:0000313" key="8">
    <source>
        <dbReference type="EMBL" id="JAC67680.1"/>
    </source>
</evidence>
<dbReference type="Gene3D" id="3.30.40.10">
    <property type="entry name" value="Zinc/RING finger domain, C3HC4 (zinc finger)"/>
    <property type="match status" value="2"/>
</dbReference>
<dbReference type="InterPro" id="IPR013083">
    <property type="entry name" value="Znf_RING/FYVE/PHD"/>
</dbReference>
<dbReference type="InterPro" id="IPR017907">
    <property type="entry name" value="Znf_RING_CS"/>
</dbReference>
<feature type="compositionally biased region" description="Basic residues" evidence="5">
    <location>
        <begin position="483"/>
        <end position="500"/>
    </location>
</feature>
<feature type="region of interest" description="Disordered" evidence="5">
    <location>
        <begin position="463"/>
        <end position="518"/>
    </location>
</feature>
<organism evidence="8">
    <name type="scientific">Tetraselmis sp. GSL018</name>
    <dbReference type="NCBI Taxonomy" id="582737"/>
    <lineage>
        <taxon>Eukaryota</taxon>
        <taxon>Viridiplantae</taxon>
        <taxon>Chlorophyta</taxon>
        <taxon>core chlorophytes</taxon>
        <taxon>Chlorodendrophyceae</taxon>
        <taxon>Chlorodendrales</taxon>
        <taxon>Chlorodendraceae</taxon>
        <taxon>Tetraselmis</taxon>
    </lineage>
</organism>
<feature type="compositionally biased region" description="Basic and acidic residues" evidence="5">
    <location>
        <begin position="159"/>
        <end position="168"/>
    </location>
</feature>
<dbReference type="GO" id="GO:0008270">
    <property type="term" value="F:zinc ion binding"/>
    <property type="evidence" value="ECO:0007669"/>
    <property type="project" value="UniProtKB-KW"/>
</dbReference>
<keyword evidence="3" id="KW-0862">Zinc</keyword>
<protein>
    <submittedName>
        <fullName evidence="8">PHD and RING finger domain-containing protein 1</fullName>
    </submittedName>
</protein>
<feature type="domain" description="RING-type" evidence="7">
    <location>
        <begin position="10"/>
        <end position="49"/>
    </location>
</feature>
<feature type="compositionally biased region" description="Polar residues" evidence="5">
    <location>
        <begin position="420"/>
        <end position="432"/>
    </location>
</feature>
<dbReference type="PROSITE" id="PS50089">
    <property type="entry name" value="ZF_RING_2"/>
    <property type="match status" value="1"/>
</dbReference>
<dbReference type="EMBL" id="GBEZ01018798">
    <property type="protein sequence ID" value="JAC67680.1"/>
    <property type="molecule type" value="Transcribed_RNA"/>
</dbReference>
<feature type="compositionally biased region" description="Polar residues" evidence="5">
    <location>
        <begin position="502"/>
        <end position="512"/>
    </location>
</feature>